<dbReference type="EnsemblPlants" id="MELO3C033626.2.1">
    <property type="protein sequence ID" value="MELO3C033626.2.1"/>
    <property type="gene ID" value="MELO3C033626.2"/>
</dbReference>
<proteinExistence type="inferred from homology"/>
<evidence type="ECO:0000256" key="4">
    <source>
        <dbReference type="ARBA" id="ARBA00022821"/>
    </source>
</evidence>
<dbReference type="Pfam" id="PF07333">
    <property type="entry name" value="SLR1-BP"/>
    <property type="match status" value="1"/>
</dbReference>
<reference evidence="7" key="1">
    <citation type="submission" date="2023-03" db="UniProtKB">
        <authorList>
            <consortium name="EnsemblPlants"/>
        </authorList>
    </citation>
    <scope>IDENTIFICATION</scope>
</reference>
<dbReference type="Gramene" id="MELO3C033626.2.1">
    <property type="protein sequence ID" value="MELO3C033626.2.1"/>
    <property type="gene ID" value="MELO3C033626.2"/>
</dbReference>
<dbReference type="GO" id="GO:0031640">
    <property type="term" value="P:killing of cells of another organism"/>
    <property type="evidence" value="ECO:0007669"/>
    <property type="project" value="UniProtKB-KW"/>
</dbReference>
<keyword evidence="6" id="KW-0732">Signal</keyword>
<evidence type="ECO:0000256" key="1">
    <source>
        <dbReference type="ARBA" id="ARBA00006722"/>
    </source>
</evidence>
<dbReference type="GO" id="GO:0050832">
    <property type="term" value="P:defense response to fungus"/>
    <property type="evidence" value="ECO:0007669"/>
    <property type="project" value="UniProtKB-KW"/>
</dbReference>
<keyword evidence="3" id="KW-0295">Fungicide</keyword>
<keyword evidence="2" id="KW-0929">Antimicrobial</keyword>
<dbReference type="PANTHER" id="PTHR33830">
    <property type="entry name" value="DEFENSIN-LIKE PROTEIN 184-RELATED"/>
    <property type="match status" value="1"/>
</dbReference>
<dbReference type="InterPro" id="IPR010851">
    <property type="entry name" value="DEFL"/>
</dbReference>
<comment type="similarity">
    <text evidence="1">Belongs to the DEFL family.</text>
</comment>
<name>A0A9I9EGV2_CUCME</name>
<protein>
    <recommendedName>
        <fullName evidence="8">Defensin-like protein</fullName>
    </recommendedName>
</protein>
<evidence type="ECO:0000256" key="5">
    <source>
        <dbReference type="ARBA" id="ARBA00023157"/>
    </source>
</evidence>
<evidence type="ECO:0000313" key="7">
    <source>
        <dbReference type="EnsemblPlants" id="MELO3C033626.2.1"/>
    </source>
</evidence>
<keyword evidence="5" id="KW-1015">Disulfide bond</keyword>
<evidence type="ECO:0000256" key="6">
    <source>
        <dbReference type="SAM" id="SignalP"/>
    </source>
</evidence>
<dbReference type="AlphaFoldDB" id="A0A9I9EGV2"/>
<accession>A0A9I9EGV2</accession>
<feature type="chain" id="PRO_5039940611" description="Defensin-like protein" evidence="6">
    <location>
        <begin position="29"/>
        <end position="79"/>
    </location>
</feature>
<evidence type="ECO:0000256" key="2">
    <source>
        <dbReference type="ARBA" id="ARBA00022529"/>
    </source>
</evidence>
<evidence type="ECO:0000256" key="3">
    <source>
        <dbReference type="ARBA" id="ARBA00022577"/>
    </source>
</evidence>
<keyword evidence="4" id="KW-0611">Plant defense</keyword>
<evidence type="ECO:0008006" key="8">
    <source>
        <dbReference type="Google" id="ProtNLM"/>
    </source>
</evidence>
<sequence>MAKFSFSLFFIVFFLLSAAWMMPEGVNATKCEEKLYDGCLPNDCKQKCLAKYPNSSSECVAVPPIPFHYSCYCFYDCAA</sequence>
<feature type="signal peptide" evidence="6">
    <location>
        <begin position="1"/>
        <end position="28"/>
    </location>
</feature>
<organism evidence="7">
    <name type="scientific">Cucumis melo</name>
    <name type="common">Muskmelon</name>
    <dbReference type="NCBI Taxonomy" id="3656"/>
    <lineage>
        <taxon>Eukaryota</taxon>
        <taxon>Viridiplantae</taxon>
        <taxon>Streptophyta</taxon>
        <taxon>Embryophyta</taxon>
        <taxon>Tracheophyta</taxon>
        <taxon>Spermatophyta</taxon>
        <taxon>Magnoliopsida</taxon>
        <taxon>eudicotyledons</taxon>
        <taxon>Gunneridae</taxon>
        <taxon>Pentapetalae</taxon>
        <taxon>rosids</taxon>
        <taxon>fabids</taxon>
        <taxon>Cucurbitales</taxon>
        <taxon>Cucurbitaceae</taxon>
        <taxon>Benincaseae</taxon>
        <taxon>Cucumis</taxon>
    </lineage>
</organism>
<dbReference type="PANTHER" id="PTHR33830:SF21">
    <property type="entry name" value="DEFENSIN-LIKE PROTEIN 165-RELATED"/>
    <property type="match status" value="1"/>
</dbReference>